<proteinExistence type="predicted"/>
<dbReference type="RefSeq" id="WP_241982921.1">
    <property type="nucleotide sequence ID" value="NZ_FNFU01000006.1"/>
</dbReference>
<protein>
    <submittedName>
        <fullName evidence="2">Uncharacterized protein</fullName>
    </submittedName>
</protein>
<evidence type="ECO:0000313" key="2">
    <source>
        <dbReference type="EMBL" id="SDK43805.1"/>
    </source>
</evidence>
<evidence type="ECO:0000313" key="3">
    <source>
        <dbReference type="Proteomes" id="UP000198701"/>
    </source>
</evidence>
<keyword evidence="3" id="KW-1185">Reference proteome</keyword>
<feature type="transmembrane region" description="Helical" evidence="1">
    <location>
        <begin position="88"/>
        <end position="109"/>
    </location>
</feature>
<name>A0A1G9BXX9_9MICO</name>
<dbReference type="EMBL" id="FNFU01000006">
    <property type="protein sequence ID" value="SDK43805.1"/>
    <property type="molecule type" value="Genomic_DNA"/>
</dbReference>
<dbReference type="Proteomes" id="UP000198701">
    <property type="component" value="Unassembled WGS sequence"/>
</dbReference>
<feature type="transmembrane region" description="Helical" evidence="1">
    <location>
        <begin position="12"/>
        <end position="34"/>
    </location>
</feature>
<sequence>MHRPVVGPATPVYSASIWMIIGLPLLSLFAVASFDMTEYLIGATSGLAVVNLDYVFLQGLGFAIYVASVIFAFLDWRRLLADAFERRFRWAWAILSVVVYVIGRSVVVNRQAGRGLWPIGALAALIVLEIVVLGVKFEEAMPALMLAVSGS</sequence>
<keyword evidence="1" id="KW-0472">Membrane</keyword>
<accession>A0A1G9BXX9</accession>
<feature type="transmembrane region" description="Helical" evidence="1">
    <location>
        <begin position="115"/>
        <end position="135"/>
    </location>
</feature>
<keyword evidence="1" id="KW-1133">Transmembrane helix</keyword>
<dbReference type="AlphaFoldDB" id="A0A1G9BXX9"/>
<evidence type="ECO:0000256" key="1">
    <source>
        <dbReference type="SAM" id="Phobius"/>
    </source>
</evidence>
<keyword evidence="1" id="KW-0812">Transmembrane</keyword>
<organism evidence="2 3">
    <name type="scientific">Cryobacterium psychrotolerans</name>
    <dbReference type="NCBI Taxonomy" id="386301"/>
    <lineage>
        <taxon>Bacteria</taxon>
        <taxon>Bacillati</taxon>
        <taxon>Actinomycetota</taxon>
        <taxon>Actinomycetes</taxon>
        <taxon>Micrococcales</taxon>
        <taxon>Microbacteriaceae</taxon>
        <taxon>Cryobacterium</taxon>
    </lineage>
</organism>
<reference evidence="2 3" key="1">
    <citation type="submission" date="2016-10" db="EMBL/GenBank/DDBJ databases">
        <authorList>
            <person name="de Groot N.N."/>
        </authorList>
    </citation>
    <scope>NUCLEOTIDE SEQUENCE [LARGE SCALE GENOMIC DNA]</scope>
    <source>
        <strain evidence="2 3">CGMCC 1.5382</strain>
    </source>
</reference>
<feature type="transmembrane region" description="Helical" evidence="1">
    <location>
        <begin position="54"/>
        <end position="76"/>
    </location>
</feature>
<gene>
    <name evidence="2" type="ORF">SAMN05216282_10655</name>
</gene>